<sequence>MAFEDPIGGWRLRSGNRVRIRSELVYKTDRDGVFKIESLLVFQGPNYVGNMPGRKCSACSKEGKQLTFAAVLKLTNLKNSCNITTLITGTLLKYDYTVVYEESEDGFSEDFLFYVFFFHLFFS</sequence>
<reference evidence="2" key="1">
    <citation type="submission" date="2013-09" db="EMBL/GenBank/DDBJ databases">
        <title>Corchorus olitorius genome sequencing.</title>
        <authorList>
            <person name="Alam M."/>
            <person name="Haque M.S."/>
            <person name="Islam M.S."/>
            <person name="Emdad E.M."/>
            <person name="Islam M.M."/>
            <person name="Ahmed B."/>
            <person name="Halim A."/>
            <person name="Hossen Q.M.M."/>
            <person name="Hossain M.Z."/>
            <person name="Ahmed R."/>
            <person name="Khan M.M."/>
            <person name="Islam R."/>
            <person name="Rashid M.M."/>
            <person name="Khan S.A."/>
            <person name="Rahman M.S."/>
            <person name="Alam M."/>
            <person name="Yahiya A.S."/>
            <person name="Khan M.S."/>
            <person name="Azam M.S."/>
            <person name="Haque T."/>
            <person name="Lashkar M.Z.H."/>
            <person name="Akhand A.I."/>
            <person name="Morshed G."/>
            <person name="Roy S."/>
            <person name="Uddin K.S."/>
            <person name="Rabeya T."/>
            <person name="Hossain A.S."/>
            <person name="Chowdhury A."/>
            <person name="Snigdha A.R."/>
            <person name="Mortoza M.S."/>
            <person name="Matin S.A."/>
            <person name="Hoque S.M.E."/>
            <person name="Islam M.K."/>
            <person name="Roy D.K."/>
            <person name="Haider R."/>
            <person name="Moosa M.M."/>
            <person name="Elias S.M."/>
            <person name="Hasan A.M."/>
            <person name="Jahan S."/>
            <person name="Shafiuddin M."/>
            <person name="Mahmood N."/>
            <person name="Shommy N.S."/>
        </authorList>
    </citation>
    <scope>NUCLEOTIDE SEQUENCE [LARGE SCALE GENOMIC DNA]</scope>
    <source>
        <strain evidence="2">cv. O-4</strain>
    </source>
</reference>
<evidence type="ECO:0000313" key="2">
    <source>
        <dbReference type="Proteomes" id="UP000187203"/>
    </source>
</evidence>
<name>A0A1R3IX45_9ROSI</name>
<accession>A0A1R3IX45</accession>
<keyword evidence="2" id="KW-1185">Reference proteome</keyword>
<dbReference type="EMBL" id="AWUE01017395">
    <property type="protein sequence ID" value="OMO87152.1"/>
    <property type="molecule type" value="Genomic_DNA"/>
</dbReference>
<proteinExistence type="predicted"/>
<comment type="caution">
    <text evidence="1">The sequence shown here is derived from an EMBL/GenBank/DDBJ whole genome shotgun (WGS) entry which is preliminary data.</text>
</comment>
<organism evidence="1 2">
    <name type="scientific">Corchorus olitorius</name>
    <dbReference type="NCBI Taxonomy" id="93759"/>
    <lineage>
        <taxon>Eukaryota</taxon>
        <taxon>Viridiplantae</taxon>
        <taxon>Streptophyta</taxon>
        <taxon>Embryophyta</taxon>
        <taxon>Tracheophyta</taxon>
        <taxon>Spermatophyta</taxon>
        <taxon>Magnoliopsida</taxon>
        <taxon>eudicotyledons</taxon>
        <taxon>Gunneridae</taxon>
        <taxon>Pentapetalae</taxon>
        <taxon>rosids</taxon>
        <taxon>malvids</taxon>
        <taxon>Malvales</taxon>
        <taxon>Malvaceae</taxon>
        <taxon>Grewioideae</taxon>
        <taxon>Apeibeae</taxon>
        <taxon>Corchorus</taxon>
    </lineage>
</organism>
<dbReference type="AlphaFoldDB" id="A0A1R3IX45"/>
<dbReference type="Proteomes" id="UP000187203">
    <property type="component" value="Unassembled WGS sequence"/>
</dbReference>
<gene>
    <name evidence="1" type="ORF">COLO4_20767</name>
</gene>
<protein>
    <submittedName>
        <fullName evidence="1">Uncharacterized protein</fullName>
    </submittedName>
</protein>
<evidence type="ECO:0000313" key="1">
    <source>
        <dbReference type="EMBL" id="OMO87152.1"/>
    </source>
</evidence>